<dbReference type="SUPFAM" id="SSF88946">
    <property type="entry name" value="Sigma2 domain of RNA polymerase sigma factors"/>
    <property type="match status" value="1"/>
</dbReference>
<accession>A0A0A3J3Z3</accession>
<proteinExistence type="predicted"/>
<dbReference type="InterPro" id="IPR013324">
    <property type="entry name" value="RNA_pol_sigma_r3/r4-like"/>
</dbReference>
<dbReference type="InterPro" id="IPR007627">
    <property type="entry name" value="RNA_pol_sigma70_r2"/>
</dbReference>
<name>A0A0A3J3Z3_9BACL</name>
<dbReference type="InterPro" id="IPR014284">
    <property type="entry name" value="RNA_pol_sigma-70_dom"/>
</dbReference>
<dbReference type="AlphaFoldDB" id="A0A0A3J3Z3"/>
<sequence>MEEFEKVLEEYQPMISSVLRKAHVYKNHEHFKQCATIALWQAWQKYDPDRGPFAPYAYRSMLTTVYTEMKKDNRYADHQIPYEKDKLTNVAQFMDLKNKPHNHLSTFEYLSEILKEEEIQLILELYYYQYTYDELSEKYGASTAALRKRRDRILKKIRESIK</sequence>
<protein>
    <recommendedName>
        <fullName evidence="1">RNA polymerase sigma-70 region 2 domain-containing protein</fullName>
    </recommendedName>
</protein>
<dbReference type="Pfam" id="PF04542">
    <property type="entry name" value="Sigma70_r2"/>
    <property type="match status" value="1"/>
</dbReference>
<dbReference type="InterPro" id="IPR013325">
    <property type="entry name" value="RNA_pol_sigma_r2"/>
</dbReference>
<evidence type="ECO:0000259" key="1">
    <source>
        <dbReference type="Pfam" id="PF04542"/>
    </source>
</evidence>
<dbReference type="GO" id="GO:0006352">
    <property type="term" value="P:DNA-templated transcription initiation"/>
    <property type="evidence" value="ECO:0007669"/>
    <property type="project" value="InterPro"/>
</dbReference>
<dbReference type="eggNOG" id="COG1595">
    <property type="taxonomic scope" value="Bacteria"/>
</dbReference>
<evidence type="ECO:0000313" key="2">
    <source>
        <dbReference type="EMBL" id="KGR89888.1"/>
    </source>
</evidence>
<evidence type="ECO:0000313" key="3">
    <source>
        <dbReference type="Proteomes" id="UP000030595"/>
    </source>
</evidence>
<gene>
    <name evidence="2" type="ORF">CD30_14560</name>
</gene>
<dbReference type="GO" id="GO:0003700">
    <property type="term" value="F:DNA-binding transcription factor activity"/>
    <property type="evidence" value="ECO:0007669"/>
    <property type="project" value="InterPro"/>
</dbReference>
<reference evidence="2 3" key="1">
    <citation type="submission" date="2014-02" db="EMBL/GenBank/DDBJ databases">
        <title>Draft genome sequence of Lysinibacillus massiliensis CCUG 49529.</title>
        <authorList>
            <person name="Zhang F."/>
            <person name="Wang G."/>
            <person name="Zhang L."/>
        </authorList>
    </citation>
    <scope>NUCLEOTIDE SEQUENCE [LARGE SCALE GENOMIC DNA]</scope>
    <source>
        <strain evidence="2 3">CCUG 49529</strain>
    </source>
</reference>
<dbReference type="Gene3D" id="1.10.1740.10">
    <property type="match status" value="1"/>
</dbReference>
<comment type="caution">
    <text evidence="2">The sequence shown here is derived from an EMBL/GenBank/DDBJ whole genome shotgun (WGS) entry which is preliminary data.</text>
</comment>
<feature type="domain" description="RNA polymerase sigma-70 region 2" evidence="1">
    <location>
        <begin position="9"/>
        <end position="74"/>
    </location>
</feature>
<dbReference type="SUPFAM" id="SSF88659">
    <property type="entry name" value="Sigma3 and sigma4 domains of RNA polymerase sigma factors"/>
    <property type="match status" value="1"/>
</dbReference>
<dbReference type="EMBL" id="JPVQ01000031">
    <property type="protein sequence ID" value="KGR89888.1"/>
    <property type="molecule type" value="Genomic_DNA"/>
</dbReference>
<dbReference type="Proteomes" id="UP000030595">
    <property type="component" value="Unassembled WGS sequence"/>
</dbReference>
<organism evidence="2 3">
    <name type="scientific">Ureibacillus massiliensis 4400831 = CIP 108448 = CCUG 49529</name>
    <dbReference type="NCBI Taxonomy" id="1211035"/>
    <lineage>
        <taxon>Bacteria</taxon>
        <taxon>Bacillati</taxon>
        <taxon>Bacillota</taxon>
        <taxon>Bacilli</taxon>
        <taxon>Bacillales</taxon>
        <taxon>Caryophanaceae</taxon>
        <taxon>Ureibacillus</taxon>
    </lineage>
</organism>
<keyword evidence="3" id="KW-1185">Reference proteome</keyword>
<dbReference type="RefSeq" id="WP_036178108.1">
    <property type="nucleotide sequence ID" value="NZ_AVCZ01000031.1"/>
</dbReference>
<dbReference type="NCBIfam" id="TIGR02937">
    <property type="entry name" value="sigma70-ECF"/>
    <property type="match status" value="1"/>
</dbReference>